<dbReference type="EMBL" id="JANBUN010000288">
    <property type="protein sequence ID" value="KAJ2805029.1"/>
    <property type="molecule type" value="Genomic_DNA"/>
</dbReference>
<gene>
    <name evidence="1" type="ORF">H4R21_001416</name>
</gene>
<keyword evidence="2" id="KW-1185">Reference proteome</keyword>
<protein>
    <submittedName>
        <fullName evidence="1">Uncharacterized protein</fullName>
    </submittedName>
</protein>
<dbReference type="Proteomes" id="UP001140087">
    <property type="component" value="Unassembled WGS sequence"/>
</dbReference>
<evidence type="ECO:0000313" key="2">
    <source>
        <dbReference type="Proteomes" id="UP001140087"/>
    </source>
</evidence>
<evidence type="ECO:0000313" key="1">
    <source>
        <dbReference type="EMBL" id="KAJ2805029.1"/>
    </source>
</evidence>
<sequence>MLADYFGLALCFAFPAVVAAAVLYYAAERLLAARADRQRKLRQVAEASHRRKVYADRYASAAEPDAPPSQPARDAAQGEAAPLLRPQAPRPTTRPFGSNTMTMSDMRSRITGPSGSCMPGSCCG</sequence>
<reference evidence="1" key="1">
    <citation type="submission" date="2022-07" db="EMBL/GenBank/DDBJ databases">
        <title>Phylogenomic reconstructions and comparative analyses of Kickxellomycotina fungi.</title>
        <authorList>
            <person name="Reynolds N.K."/>
            <person name="Stajich J.E."/>
            <person name="Barry K."/>
            <person name="Grigoriev I.V."/>
            <person name="Crous P."/>
            <person name="Smith M.E."/>
        </authorList>
    </citation>
    <scope>NUCLEOTIDE SEQUENCE</scope>
    <source>
        <strain evidence="1">BCRC 34780</strain>
    </source>
</reference>
<name>A0ACC1LBU9_9FUNG</name>
<accession>A0ACC1LBU9</accession>
<organism evidence="1 2">
    <name type="scientific">Coemansia helicoidea</name>
    <dbReference type="NCBI Taxonomy" id="1286919"/>
    <lineage>
        <taxon>Eukaryota</taxon>
        <taxon>Fungi</taxon>
        <taxon>Fungi incertae sedis</taxon>
        <taxon>Zoopagomycota</taxon>
        <taxon>Kickxellomycotina</taxon>
        <taxon>Kickxellomycetes</taxon>
        <taxon>Kickxellales</taxon>
        <taxon>Kickxellaceae</taxon>
        <taxon>Coemansia</taxon>
    </lineage>
</organism>
<comment type="caution">
    <text evidence="1">The sequence shown here is derived from an EMBL/GenBank/DDBJ whole genome shotgun (WGS) entry which is preliminary data.</text>
</comment>
<proteinExistence type="predicted"/>